<gene>
    <name evidence="1" type="ORF">HUJ06_016265</name>
</gene>
<accession>A0A822ZA29</accession>
<proteinExistence type="predicted"/>
<evidence type="ECO:0000313" key="1">
    <source>
        <dbReference type="EMBL" id="DAD41942.1"/>
    </source>
</evidence>
<dbReference type="AlphaFoldDB" id="A0A822ZA29"/>
<protein>
    <submittedName>
        <fullName evidence="1">Uncharacterized protein</fullName>
    </submittedName>
</protein>
<dbReference type="Proteomes" id="UP000607653">
    <property type="component" value="Unassembled WGS sequence"/>
</dbReference>
<sequence length="20" mass="2298">MSKFSLTQGWALLVSHNCKF</sequence>
<organism evidence="1 2">
    <name type="scientific">Nelumbo nucifera</name>
    <name type="common">Sacred lotus</name>
    <dbReference type="NCBI Taxonomy" id="4432"/>
    <lineage>
        <taxon>Eukaryota</taxon>
        <taxon>Viridiplantae</taxon>
        <taxon>Streptophyta</taxon>
        <taxon>Embryophyta</taxon>
        <taxon>Tracheophyta</taxon>
        <taxon>Spermatophyta</taxon>
        <taxon>Magnoliopsida</taxon>
        <taxon>Proteales</taxon>
        <taxon>Nelumbonaceae</taxon>
        <taxon>Nelumbo</taxon>
    </lineage>
</organism>
<dbReference type="EMBL" id="DUZY01000005">
    <property type="protein sequence ID" value="DAD41942.1"/>
    <property type="molecule type" value="Genomic_DNA"/>
</dbReference>
<evidence type="ECO:0000313" key="2">
    <source>
        <dbReference type="Proteomes" id="UP000607653"/>
    </source>
</evidence>
<reference evidence="1 2" key="1">
    <citation type="journal article" date="2020" name="Mol. Biol. Evol.">
        <title>Distinct Expression and Methylation Patterns for Genes with Different Fates following a Single Whole-Genome Duplication in Flowering Plants.</title>
        <authorList>
            <person name="Shi T."/>
            <person name="Rahmani R.S."/>
            <person name="Gugger P.F."/>
            <person name="Wang M."/>
            <person name="Li H."/>
            <person name="Zhang Y."/>
            <person name="Li Z."/>
            <person name="Wang Q."/>
            <person name="Van de Peer Y."/>
            <person name="Marchal K."/>
            <person name="Chen J."/>
        </authorList>
    </citation>
    <scope>NUCLEOTIDE SEQUENCE [LARGE SCALE GENOMIC DNA]</scope>
    <source>
        <tissue evidence="1">Leaf</tissue>
    </source>
</reference>
<name>A0A822ZA29_NELNU</name>
<comment type="caution">
    <text evidence="1">The sequence shown here is derived from an EMBL/GenBank/DDBJ whole genome shotgun (WGS) entry which is preliminary data.</text>
</comment>
<keyword evidence="2" id="KW-1185">Reference proteome</keyword>